<feature type="compositionally biased region" description="Low complexity" evidence="1">
    <location>
        <begin position="214"/>
        <end position="228"/>
    </location>
</feature>
<organism evidence="2 3">
    <name type="scientific">Elsinoe australis</name>
    <dbReference type="NCBI Taxonomy" id="40998"/>
    <lineage>
        <taxon>Eukaryota</taxon>
        <taxon>Fungi</taxon>
        <taxon>Dikarya</taxon>
        <taxon>Ascomycota</taxon>
        <taxon>Pezizomycotina</taxon>
        <taxon>Dothideomycetes</taxon>
        <taxon>Dothideomycetidae</taxon>
        <taxon>Myriangiales</taxon>
        <taxon>Elsinoaceae</taxon>
        <taxon>Elsinoe</taxon>
    </lineage>
</organism>
<comment type="caution">
    <text evidence="2">The sequence shown here is derived from an EMBL/GenBank/DDBJ whole genome shotgun (WGS) entry which is preliminary data.</text>
</comment>
<gene>
    <name evidence="2" type="ORF">C1H76_0138</name>
</gene>
<evidence type="ECO:0000256" key="1">
    <source>
        <dbReference type="SAM" id="MobiDB-lite"/>
    </source>
</evidence>
<dbReference type="EMBL" id="PTQR01000002">
    <property type="protein sequence ID" value="TKX27711.1"/>
    <property type="molecule type" value="Genomic_DNA"/>
</dbReference>
<dbReference type="Proteomes" id="UP000308133">
    <property type="component" value="Unassembled WGS sequence"/>
</dbReference>
<name>A0A4U7BBZ7_9PEZI</name>
<evidence type="ECO:0000313" key="2">
    <source>
        <dbReference type="EMBL" id="TKX27711.1"/>
    </source>
</evidence>
<sequence>MRQYDYNSPQWKLKFAQPDWPVLCVLTALGGRCILDKAALPQQLEDTVYSFGHVAGVDGRPTPYAFRRGHCADAAFTKPSTVVESDIARRSLGHSAATEKRGLTDLYIGPADLTVLNDIATNTDRKERRMTRIANNQEDIENVTPRAGKPNILDTGEAEQWFNKNRTVFSFFDIHQHRPRDSRSRRSQHPAKERRATQGPHGETQPGPWRRYYTSVKSSGKSTSSQASQITGQKKICDGCHCTHSQRQCLSFYVGGHVRRPPPHATRTRSTSQYRSSPAHSGRIHFYKQGLSEPLDELSAIVGGESQTHSNAALVSLSNDEYNNMVDDVSGLTHEGADTHGAFNSITFYSAWNEINSSKFSSQWLPFQSSGDFQNTIGKFSTRGGSRSDPTPFIHHCKKSPGCLMQSHIILSVIPRERDCSPDHVALIEEATEDTLYCKKPDCRYSTTSGKYALAQHVRKDHDYKLQACRFDCEDDKLFNTMDELIRHIGKEHNDRFHARCRFPGCIDEKNYSRSGYDNHLCDKHQLKGDDRLPHYPPIRTPVYPNSHYPHSNCVDKDKDFTWAAPPYVDTQPVLRKKKNNAKRKRVKADNTDEERLVCSDAIGADDRGDKWRDTWDRDACRALLFS</sequence>
<accession>A0A4U7BBZ7</accession>
<feature type="compositionally biased region" description="Basic and acidic residues" evidence="1">
    <location>
        <begin position="174"/>
        <end position="196"/>
    </location>
</feature>
<feature type="compositionally biased region" description="Low complexity" evidence="1">
    <location>
        <begin position="268"/>
        <end position="277"/>
    </location>
</feature>
<evidence type="ECO:0000313" key="3">
    <source>
        <dbReference type="Proteomes" id="UP000308133"/>
    </source>
</evidence>
<feature type="region of interest" description="Disordered" evidence="1">
    <location>
        <begin position="173"/>
        <end position="228"/>
    </location>
</feature>
<evidence type="ECO:0008006" key="4">
    <source>
        <dbReference type="Google" id="ProtNLM"/>
    </source>
</evidence>
<dbReference type="AlphaFoldDB" id="A0A4U7BBZ7"/>
<feature type="region of interest" description="Disordered" evidence="1">
    <location>
        <begin position="260"/>
        <end position="281"/>
    </location>
</feature>
<protein>
    <recommendedName>
        <fullName evidence="4">C2H2-type domain-containing protein</fullName>
    </recommendedName>
</protein>
<reference evidence="2 3" key="1">
    <citation type="submission" date="2018-02" db="EMBL/GenBank/DDBJ databases">
        <title>Draft genome sequences of Elsinoe sp., causing black scab on jojoba.</title>
        <authorList>
            <person name="Stodart B."/>
            <person name="Jeffress S."/>
            <person name="Ash G."/>
            <person name="Arun Chinnappa K."/>
        </authorList>
    </citation>
    <scope>NUCLEOTIDE SEQUENCE [LARGE SCALE GENOMIC DNA]</scope>
    <source>
        <strain evidence="2 3">Hillstone_2</strain>
    </source>
</reference>
<proteinExistence type="predicted"/>